<sequence>MDTVLSTVHCLSQELQKSNIDYVAASGLIQACKATFTKFRSDEYLEEIAKQTDKLCDMIGVAPQEEKNLRNSTGCTEMHRSSAPAKIRLFFQIRSNPALAGFGGRI</sequence>
<dbReference type="RefSeq" id="XP_009021526.1">
    <property type="nucleotide sequence ID" value="XM_009023278.1"/>
</dbReference>
<protein>
    <submittedName>
        <fullName evidence="1 2">Uncharacterized protein</fullName>
    </submittedName>
</protein>
<dbReference type="EnsemblMetazoa" id="HelroT175916">
    <property type="protein sequence ID" value="HelroP175916"/>
    <property type="gene ID" value="HelroG175916"/>
</dbReference>
<evidence type="ECO:0000313" key="3">
    <source>
        <dbReference type="Proteomes" id="UP000015101"/>
    </source>
</evidence>
<dbReference type="AlphaFoldDB" id="T1F9V9"/>
<dbReference type="HOGENOM" id="CLU_2226028_0_0_1"/>
<dbReference type="KEGG" id="hro:HELRODRAFT_175916"/>
<reference evidence="1 3" key="2">
    <citation type="journal article" date="2013" name="Nature">
        <title>Insights into bilaterian evolution from three spiralian genomes.</title>
        <authorList>
            <person name="Simakov O."/>
            <person name="Marletaz F."/>
            <person name="Cho S.J."/>
            <person name="Edsinger-Gonzales E."/>
            <person name="Havlak P."/>
            <person name="Hellsten U."/>
            <person name="Kuo D.H."/>
            <person name="Larsson T."/>
            <person name="Lv J."/>
            <person name="Arendt D."/>
            <person name="Savage R."/>
            <person name="Osoegawa K."/>
            <person name="de Jong P."/>
            <person name="Grimwood J."/>
            <person name="Chapman J.A."/>
            <person name="Shapiro H."/>
            <person name="Aerts A."/>
            <person name="Otillar R.P."/>
            <person name="Terry A.Y."/>
            <person name="Boore J.L."/>
            <person name="Grigoriev I.V."/>
            <person name="Lindberg D.R."/>
            <person name="Seaver E.C."/>
            <person name="Weisblat D.A."/>
            <person name="Putnam N.H."/>
            <person name="Rokhsar D.S."/>
        </authorList>
    </citation>
    <scope>NUCLEOTIDE SEQUENCE</scope>
</reference>
<evidence type="ECO:0000313" key="2">
    <source>
        <dbReference type="EnsemblMetazoa" id="HelroP175916"/>
    </source>
</evidence>
<dbReference type="CTD" id="20205608"/>
<organism evidence="2 3">
    <name type="scientific">Helobdella robusta</name>
    <name type="common">Californian leech</name>
    <dbReference type="NCBI Taxonomy" id="6412"/>
    <lineage>
        <taxon>Eukaryota</taxon>
        <taxon>Metazoa</taxon>
        <taxon>Spiralia</taxon>
        <taxon>Lophotrochozoa</taxon>
        <taxon>Annelida</taxon>
        <taxon>Clitellata</taxon>
        <taxon>Hirudinea</taxon>
        <taxon>Rhynchobdellida</taxon>
        <taxon>Glossiphoniidae</taxon>
        <taxon>Helobdella</taxon>
    </lineage>
</organism>
<accession>T1F9V9</accession>
<name>T1F9V9_HELRO</name>
<dbReference type="EMBL" id="KB096945">
    <property type="protein sequence ID" value="ESO00476.1"/>
    <property type="molecule type" value="Genomic_DNA"/>
</dbReference>
<dbReference type="InParanoid" id="T1F9V9"/>
<dbReference type="GeneID" id="20205608"/>
<reference evidence="2" key="3">
    <citation type="submission" date="2015-06" db="UniProtKB">
        <authorList>
            <consortium name="EnsemblMetazoa"/>
        </authorList>
    </citation>
    <scope>IDENTIFICATION</scope>
</reference>
<dbReference type="EMBL" id="AMQM01005477">
    <property type="status" value="NOT_ANNOTATED_CDS"/>
    <property type="molecule type" value="Genomic_DNA"/>
</dbReference>
<gene>
    <name evidence="2" type="primary">20205608</name>
    <name evidence="1" type="ORF">HELRODRAFT_175916</name>
</gene>
<dbReference type="Proteomes" id="UP000015101">
    <property type="component" value="Unassembled WGS sequence"/>
</dbReference>
<dbReference type="OrthoDB" id="10212591at2759"/>
<keyword evidence="3" id="KW-1185">Reference proteome</keyword>
<evidence type="ECO:0000313" key="1">
    <source>
        <dbReference type="EMBL" id="ESO00476.1"/>
    </source>
</evidence>
<proteinExistence type="predicted"/>
<reference evidence="3" key="1">
    <citation type="submission" date="2012-12" db="EMBL/GenBank/DDBJ databases">
        <authorList>
            <person name="Hellsten U."/>
            <person name="Grimwood J."/>
            <person name="Chapman J.A."/>
            <person name="Shapiro H."/>
            <person name="Aerts A."/>
            <person name="Otillar R.P."/>
            <person name="Terry A.Y."/>
            <person name="Boore J.L."/>
            <person name="Simakov O."/>
            <person name="Marletaz F."/>
            <person name="Cho S.-J."/>
            <person name="Edsinger-Gonzales E."/>
            <person name="Havlak P."/>
            <person name="Kuo D.-H."/>
            <person name="Larsson T."/>
            <person name="Lv J."/>
            <person name="Arendt D."/>
            <person name="Savage R."/>
            <person name="Osoegawa K."/>
            <person name="de Jong P."/>
            <person name="Lindberg D.R."/>
            <person name="Seaver E.C."/>
            <person name="Weisblat D.A."/>
            <person name="Putnam N.H."/>
            <person name="Grigoriev I.V."/>
            <person name="Rokhsar D.S."/>
        </authorList>
    </citation>
    <scope>NUCLEOTIDE SEQUENCE</scope>
</reference>